<dbReference type="PANTHER" id="PTHR42470">
    <property type="entry name" value="VAST DOMAIN-CONTAINING PROTEIN"/>
    <property type="match status" value="1"/>
</dbReference>
<evidence type="ECO:0000313" key="3">
    <source>
        <dbReference type="EMBL" id="OAA40838.1"/>
    </source>
</evidence>
<name>A0A162J891_9HYPO</name>
<sequence length="444" mass="50508">MARGNPGQRADPALKRYNLRKRKASQPVSETETFTTHQWNPSSLKITAKRRRLSTEGNRNPHPVSYWLEQGRWPPPESPNNMQRLLARKTSVSSVRSRKRTEDVSIASTTPSDQRQREEKSTQYRDPRYELLLQTKGSYMKQCELGIKGESTDIIRNLRDAEQQYPEGTLFADDIFIQACEKLSGRNEAKILQDISRLLVPSAEAVTLFSEIIPKTIIESINEGWNNAIPLTGSRPQPDYAVGFRRDAFTDAQLDKLSPFIGDFITGDQSYFMATYYMYFPFLSCEVKCGTADLAVADRQNAHSMTLAVRGIAELFRLVKRQDEVDRQIVAFSVSHDDSSVRVYGHHASFADGDDGTAVKFYRHPVFKHDFTADDGKEKWTTYRFIRNIYEVWLPVHLAKLRSAVDDLPSVIDCSVEPLAAEVQVATPESFSLDGTKRRRAARK</sequence>
<dbReference type="Pfam" id="PF25545">
    <property type="entry name" value="DUF7924"/>
    <property type="match status" value="1"/>
</dbReference>
<feature type="compositionally biased region" description="Basic and acidic residues" evidence="1">
    <location>
        <begin position="114"/>
        <end position="125"/>
    </location>
</feature>
<gene>
    <name evidence="3" type="ORF">BBO_05895</name>
</gene>
<dbReference type="OrthoDB" id="4870743at2759"/>
<evidence type="ECO:0000313" key="4">
    <source>
        <dbReference type="Proteomes" id="UP000076863"/>
    </source>
</evidence>
<organism evidence="3 4">
    <name type="scientific">Beauveria brongniartii RCEF 3172</name>
    <dbReference type="NCBI Taxonomy" id="1081107"/>
    <lineage>
        <taxon>Eukaryota</taxon>
        <taxon>Fungi</taxon>
        <taxon>Dikarya</taxon>
        <taxon>Ascomycota</taxon>
        <taxon>Pezizomycotina</taxon>
        <taxon>Sordariomycetes</taxon>
        <taxon>Hypocreomycetidae</taxon>
        <taxon>Hypocreales</taxon>
        <taxon>Cordycipitaceae</taxon>
        <taxon>Beauveria</taxon>
        <taxon>Beauveria brongniartii</taxon>
    </lineage>
</organism>
<reference evidence="3 4" key="1">
    <citation type="journal article" date="2016" name="Genome Biol. Evol.">
        <title>Divergent and convergent evolution of fungal pathogenicity.</title>
        <authorList>
            <person name="Shang Y."/>
            <person name="Xiao G."/>
            <person name="Zheng P."/>
            <person name="Cen K."/>
            <person name="Zhan S."/>
            <person name="Wang C."/>
        </authorList>
    </citation>
    <scope>NUCLEOTIDE SEQUENCE [LARGE SCALE GENOMIC DNA]</scope>
    <source>
        <strain evidence="3 4">RCEF 3172</strain>
    </source>
</reference>
<proteinExistence type="predicted"/>
<feature type="domain" description="DUF7924" evidence="2">
    <location>
        <begin position="176"/>
        <end position="405"/>
    </location>
</feature>
<protein>
    <recommendedName>
        <fullName evidence="2">DUF7924 domain-containing protein</fullName>
    </recommendedName>
</protein>
<feature type="compositionally biased region" description="Polar residues" evidence="1">
    <location>
        <begin position="26"/>
        <end position="45"/>
    </location>
</feature>
<dbReference type="PANTHER" id="PTHR42470:SF2">
    <property type="match status" value="1"/>
</dbReference>
<dbReference type="AlphaFoldDB" id="A0A162J891"/>
<dbReference type="EMBL" id="AZHA01000018">
    <property type="protein sequence ID" value="OAA40838.1"/>
    <property type="molecule type" value="Genomic_DNA"/>
</dbReference>
<evidence type="ECO:0000256" key="1">
    <source>
        <dbReference type="SAM" id="MobiDB-lite"/>
    </source>
</evidence>
<comment type="caution">
    <text evidence="3">The sequence shown here is derived from an EMBL/GenBank/DDBJ whole genome shotgun (WGS) entry which is preliminary data.</text>
</comment>
<keyword evidence="4" id="KW-1185">Reference proteome</keyword>
<accession>A0A162J891</accession>
<dbReference type="Proteomes" id="UP000076863">
    <property type="component" value="Unassembled WGS sequence"/>
</dbReference>
<dbReference type="InterPro" id="IPR057684">
    <property type="entry name" value="DUF7924"/>
</dbReference>
<feature type="region of interest" description="Disordered" evidence="1">
    <location>
        <begin position="1"/>
        <end position="125"/>
    </location>
</feature>
<evidence type="ECO:0000259" key="2">
    <source>
        <dbReference type="Pfam" id="PF25545"/>
    </source>
</evidence>